<evidence type="ECO:0000313" key="4">
    <source>
        <dbReference type="Proteomes" id="UP000265631"/>
    </source>
</evidence>
<protein>
    <recommendedName>
        <fullName evidence="2">PD-(D/E)XK nuclease-like domain-containing protein</fullName>
    </recommendedName>
</protein>
<gene>
    <name evidence="3" type="ORF">FIE12Z_1356</name>
</gene>
<dbReference type="STRING" id="2594813.A0A395N2N7"/>
<dbReference type="Pfam" id="PF20516">
    <property type="entry name" value="PDDEXK_12"/>
    <property type="match status" value="1"/>
</dbReference>
<feature type="domain" description="PD-(D/E)XK nuclease-like" evidence="2">
    <location>
        <begin position="90"/>
        <end position="200"/>
    </location>
</feature>
<dbReference type="InterPro" id="IPR046797">
    <property type="entry name" value="PDDEXK_12"/>
</dbReference>
<dbReference type="Proteomes" id="UP000265631">
    <property type="component" value="Unassembled WGS sequence"/>
</dbReference>
<evidence type="ECO:0000259" key="2">
    <source>
        <dbReference type="Pfam" id="PF20516"/>
    </source>
</evidence>
<organism evidence="3 4">
    <name type="scientific">Fusarium flagelliforme</name>
    <dbReference type="NCBI Taxonomy" id="2675880"/>
    <lineage>
        <taxon>Eukaryota</taxon>
        <taxon>Fungi</taxon>
        <taxon>Dikarya</taxon>
        <taxon>Ascomycota</taxon>
        <taxon>Pezizomycotina</taxon>
        <taxon>Sordariomycetes</taxon>
        <taxon>Hypocreomycetidae</taxon>
        <taxon>Hypocreales</taxon>
        <taxon>Nectriaceae</taxon>
        <taxon>Fusarium</taxon>
        <taxon>Fusarium incarnatum-equiseti species complex</taxon>
    </lineage>
</organism>
<comment type="caution">
    <text evidence="3">The sequence shown here is derived from an EMBL/GenBank/DDBJ whole genome shotgun (WGS) entry which is preliminary data.</text>
</comment>
<sequence>MSDSAPERSGTLIPSDTRPNKKRKRNDADVLDQTSHSTVSTSLSIPSRQLEPEMMGDNPPHSEPSGPENIPPQALVESQDLESVPQANADYRQYDQAGWNNLVHTPIIDAATKDVGHGIGHWHLDFMPCERAAVAPSYERELAVRPRVDYMFFMVPYSDDGKGLLNLHSTLDEITNFTNYRPIYKYPINLSIKSKDPHGEDPVSPEHHLAA</sequence>
<keyword evidence="4" id="KW-1185">Reference proteome</keyword>
<name>A0A395N2N7_9HYPO</name>
<proteinExistence type="predicted"/>
<dbReference type="EMBL" id="PXXK01000028">
    <property type="protein sequence ID" value="RFN54230.1"/>
    <property type="molecule type" value="Genomic_DNA"/>
</dbReference>
<evidence type="ECO:0000313" key="3">
    <source>
        <dbReference type="EMBL" id="RFN54230.1"/>
    </source>
</evidence>
<evidence type="ECO:0000256" key="1">
    <source>
        <dbReference type="SAM" id="MobiDB-lite"/>
    </source>
</evidence>
<accession>A0A395N2N7</accession>
<feature type="compositionally biased region" description="Polar residues" evidence="1">
    <location>
        <begin position="32"/>
        <end position="47"/>
    </location>
</feature>
<dbReference type="AlphaFoldDB" id="A0A395N2N7"/>
<feature type="region of interest" description="Disordered" evidence="1">
    <location>
        <begin position="1"/>
        <end position="73"/>
    </location>
</feature>
<reference evidence="3 4" key="1">
    <citation type="journal article" date="2018" name="PLoS Pathog.">
        <title>Evolution of structural diversity of trichothecenes, a family of toxins produced by plant pathogenic and entomopathogenic fungi.</title>
        <authorList>
            <person name="Proctor R.H."/>
            <person name="McCormick S.P."/>
            <person name="Kim H.S."/>
            <person name="Cardoza R.E."/>
            <person name="Stanley A.M."/>
            <person name="Lindo L."/>
            <person name="Kelly A."/>
            <person name="Brown D.W."/>
            <person name="Lee T."/>
            <person name="Vaughan M.M."/>
            <person name="Alexander N.J."/>
            <person name="Busman M."/>
            <person name="Gutierrez S."/>
        </authorList>
    </citation>
    <scope>NUCLEOTIDE SEQUENCE [LARGE SCALE GENOMIC DNA]</scope>
    <source>
        <strain evidence="3 4">NRRL 13405</strain>
    </source>
</reference>